<dbReference type="GO" id="GO:0004340">
    <property type="term" value="F:glucokinase activity"/>
    <property type="evidence" value="ECO:0007669"/>
    <property type="project" value="TreeGrafter"/>
</dbReference>
<dbReference type="EMBL" id="KV454480">
    <property type="protein sequence ID" value="ODV61022.1"/>
    <property type="molecule type" value="Genomic_DNA"/>
</dbReference>
<dbReference type="PANTHER" id="PTHR19443">
    <property type="entry name" value="HEXOKINASE"/>
    <property type="match status" value="1"/>
</dbReference>
<dbReference type="UniPathway" id="UPA00109">
    <property type="reaction ID" value="UER00180"/>
</dbReference>
<dbReference type="AlphaFoldDB" id="A0A1D2VHF2"/>
<dbReference type="GeneID" id="30962858"/>
<dbReference type="GO" id="GO:0006096">
    <property type="term" value="P:glycolytic process"/>
    <property type="evidence" value="ECO:0007669"/>
    <property type="project" value="UniProtKB-UniPathway"/>
</dbReference>
<evidence type="ECO:0000256" key="2">
    <source>
        <dbReference type="ARBA" id="ARBA00022679"/>
    </source>
</evidence>
<dbReference type="PANTHER" id="PTHR19443:SF24">
    <property type="entry name" value="PHOSPHOTRANSFERASE"/>
    <property type="match status" value="1"/>
</dbReference>
<keyword evidence="6" id="KW-0324">Glycolysis</keyword>
<dbReference type="OrthoDB" id="419537at2759"/>
<dbReference type="FunCoup" id="A0A1D2VHF2">
    <property type="interactions" value="246"/>
</dbReference>
<dbReference type="RefSeq" id="XP_020047329.1">
    <property type="nucleotide sequence ID" value="XM_020189222.1"/>
</dbReference>
<dbReference type="Gene3D" id="3.30.420.40">
    <property type="match status" value="1"/>
</dbReference>
<dbReference type="GO" id="GO:0005524">
    <property type="term" value="F:ATP binding"/>
    <property type="evidence" value="ECO:0007669"/>
    <property type="project" value="UniProtKB-UniRule"/>
</dbReference>
<feature type="domain" description="Hexokinase N-terminal" evidence="8">
    <location>
        <begin position="28"/>
        <end position="209"/>
    </location>
</feature>
<keyword evidence="7" id="KW-0812">Transmembrane</keyword>
<keyword evidence="2 6" id="KW-0808">Transferase</keyword>
<dbReference type="InterPro" id="IPR022673">
    <property type="entry name" value="Hexokinase_C"/>
</dbReference>
<keyword evidence="7" id="KW-0472">Membrane</keyword>
<keyword evidence="4 6" id="KW-0418">Kinase</keyword>
<name>A0A1D2VHF2_9ASCO</name>
<gene>
    <name evidence="10" type="ORF">ASCRUDRAFT_145563</name>
</gene>
<dbReference type="GO" id="GO:0006006">
    <property type="term" value="P:glucose metabolic process"/>
    <property type="evidence" value="ECO:0007669"/>
    <property type="project" value="TreeGrafter"/>
</dbReference>
<dbReference type="EC" id="2.7.1.-" evidence="6"/>
<dbReference type="GO" id="GO:0005829">
    <property type="term" value="C:cytosol"/>
    <property type="evidence" value="ECO:0007669"/>
    <property type="project" value="TreeGrafter"/>
</dbReference>
<dbReference type="InterPro" id="IPR043129">
    <property type="entry name" value="ATPase_NBD"/>
</dbReference>
<feature type="transmembrane region" description="Helical" evidence="7">
    <location>
        <begin position="385"/>
        <end position="404"/>
    </location>
</feature>
<proteinExistence type="inferred from homology"/>
<evidence type="ECO:0000256" key="4">
    <source>
        <dbReference type="ARBA" id="ARBA00022777"/>
    </source>
</evidence>
<dbReference type="GO" id="GO:0006013">
    <property type="term" value="P:mannose metabolic process"/>
    <property type="evidence" value="ECO:0007669"/>
    <property type="project" value="TreeGrafter"/>
</dbReference>
<dbReference type="InParanoid" id="A0A1D2VHF2"/>
<organism evidence="10 11">
    <name type="scientific">Ascoidea rubescens DSM 1968</name>
    <dbReference type="NCBI Taxonomy" id="1344418"/>
    <lineage>
        <taxon>Eukaryota</taxon>
        <taxon>Fungi</taxon>
        <taxon>Dikarya</taxon>
        <taxon>Ascomycota</taxon>
        <taxon>Saccharomycotina</taxon>
        <taxon>Saccharomycetes</taxon>
        <taxon>Ascoideaceae</taxon>
        <taxon>Ascoidea</taxon>
    </lineage>
</organism>
<evidence type="ECO:0000259" key="9">
    <source>
        <dbReference type="Pfam" id="PF03727"/>
    </source>
</evidence>
<dbReference type="STRING" id="1344418.A0A1D2VHF2"/>
<evidence type="ECO:0000259" key="8">
    <source>
        <dbReference type="Pfam" id="PF00349"/>
    </source>
</evidence>
<evidence type="ECO:0000256" key="7">
    <source>
        <dbReference type="SAM" id="Phobius"/>
    </source>
</evidence>
<evidence type="ECO:0000256" key="6">
    <source>
        <dbReference type="RuleBase" id="RU362007"/>
    </source>
</evidence>
<keyword evidence="5 6" id="KW-0067">ATP-binding</keyword>
<dbReference type="GO" id="GO:0008865">
    <property type="term" value="F:fructokinase activity"/>
    <property type="evidence" value="ECO:0007669"/>
    <property type="project" value="TreeGrafter"/>
</dbReference>
<keyword evidence="3 6" id="KW-0547">Nucleotide-binding</keyword>
<reference evidence="11" key="1">
    <citation type="submission" date="2016-05" db="EMBL/GenBank/DDBJ databases">
        <title>Comparative genomics of biotechnologically important yeasts.</title>
        <authorList>
            <consortium name="DOE Joint Genome Institute"/>
            <person name="Riley R."/>
            <person name="Haridas S."/>
            <person name="Wolfe K.H."/>
            <person name="Lopes M.R."/>
            <person name="Hittinger C.T."/>
            <person name="Goker M."/>
            <person name="Salamov A."/>
            <person name="Wisecaver J."/>
            <person name="Long T.M."/>
            <person name="Aerts A.L."/>
            <person name="Barry K."/>
            <person name="Choi C."/>
            <person name="Clum A."/>
            <person name="Coughlan A.Y."/>
            <person name="Deshpande S."/>
            <person name="Douglass A.P."/>
            <person name="Hanson S.J."/>
            <person name="Klenk H.-P."/>
            <person name="Labutti K."/>
            <person name="Lapidus A."/>
            <person name="Lindquist E."/>
            <person name="Lipzen A."/>
            <person name="Meier-Kolthoff J.P."/>
            <person name="Ohm R.A."/>
            <person name="Otillar R.P."/>
            <person name="Pangilinan J."/>
            <person name="Peng Y."/>
            <person name="Rokas A."/>
            <person name="Rosa C.A."/>
            <person name="Scheuner C."/>
            <person name="Sibirny A.A."/>
            <person name="Slot J.C."/>
            <person name="Stielow J.B."/>
            <person name="Sun H."/>
            <person name="Kurtzman C.P."/>
            <person name="Blackwell M."/>
            <person name="Grigoriev I.V."/>
            <person name="Jeffries T.W."/>
        </authorList>
    </citation>
    <scope>NUCLEOTIDE SEQUENCE [LARGE SCALE GENOMIC DNA]</scope>
    <source>
        <strain evidence="11">DSM 1968</strain>
    </source>
</reference>
<dbReference type="PROSITE" id="PS51748">
    <property type="entry name" value="HEXOKINASE_2"/>
    <property type="match status" value="1"/>
</dbReference>
<keyword evidence="11" id="KW-1185">Reference proteome</keyword>
<dbReference type="GO" id="GO:0001678">
    <property type="term" value="P:intracellular glucose homeostasis"/>
    <property type="evidence" value="ECO:0007669"/>
    <property type="project" value="InterPro"/>
</dbReference>
<feature type="domain" description="Hexokinase C-terminal" evidence="9">
    <location>
        <begin position="216"/>
        <end position="473"/>
    </location>
</feature>
<dbReference type="Pfam" id="PF03727">
    <property type="entry name" value="Hexokinase_2"/>
    <property type="match status" value="1"/>
</dbReference>
<dbReference type="SUPFAM" id="SSF53067">
    <property type="entry name" value="Actin-like ATPase domain"/>
    <property type="match status" value="2"/>
</dbReference>
<dbReference type="InterPro" id="IPR022672">
    <property type="entry name" value="Hexokinase_N"/>
</dbReference>
<keyword evidence="7" id="KW-1133">Transmembrane helix</keyword>
<dbReference type="Pfam" id="PF00349">
    <property type="entry name" value="Hexokinase_1"/>
    <property type="match status" value="1"/>
</dbReference>
<sequence>MRTPTDQKYSENNVLLLQTLPHDTPGLLIDAFYHEYGESLKQSQISMLSSFNLECKTDVSGVFLVLDLGGSTLKIATVELNAKNSKILFQKSWEVANDQKVMNEQFFDMIALNLNDFVSAFKTIDNTSYLQLLNGNCIKTGVSWSFPLNQSSPNNGTINSLGKGYRSTDYTENQNISSLIELSCQKLNLSIKIICICNDSISVLVSAKYFNQNTQLGLVLGTGINCSFVIPSEKLPPFKIILGELNEKFSIINSELCFFGGSQLSFHALIFDKLITDNWLSGNKKPHLNNETENLYTPLELMTSGRYVCELVRLSLIYEIENKNLFDGNLPPNLVDQKFHLSGDLVVSIFHKNDFSDFNKIYPFENQYRIADRDRKVARQCIKAIVNRAVVVCGSALVALLIFINDIANDRHFSCISKNTNQISIGFVGSFLKYFDYYKSNLQKFINQNYRMASVSLTYIKDSNLYGPAIAAAANSKDAEAW</sequence>
<dbReference type="GO" id="GO:0019158">
    <property type="term" value="F:mannokinase activity"/>
    <property type="evidence" value="ECO:0007669"/>
    <property type="project" value="TreeGrafter"/>
</dbReference>
<evidence type="ECO:0000256" key="1">
    <source>
        <dbReference type="ARBA" id="ARBA00009225"/>
    </source>
</evidence>
<dbReference type="Gene3D" id="3.40.367.20">
    <property type="match status" value="1"/>
</dbReference>
<evidence type="ECO:0000256" key="3">
    <source>
        <dbReference type="ARBA" id="ARBA00022741"/>
    </source>
</evidence>
<accession>A0A1D2VHF2</accession>
<comment type="similarity">
    <text evidence="1 6">Belongs to the hexokinase family.</text>
</comment>
<dbReference type="GO" id="GO:0005536">
    <property type="term" value="F:D-glucose binding"/>
    <property type="evidence" value="ECO:0007669"/>
    <property type="project" value="InterPro"/>
</dbReference>
<evidence type="ECO:0000256" key="5">
    <source>
        <dbReference type="ARBA" id="ARBA00022840"/>
    </source>
</evidence>
<dbReference type="Proteomes" id="UP000095038">
    <property type="component" value="Unassembled WGS sequence"/>
</dbReference>
<dbReference type="GO" id="GO:0005739">
    <property type="term" value="C:mitochondrion"/>
    <property type="evidence" value="ECO:0007669"/>
    <property type="project" value="TreeGrafter"/>
</dbReference>
<dbReference type="PRINTS" id="PR00475">
    <property type="entry name" value="HEXOKINASE"/>
</dbReference>
<evidence type="ECO:0000313" key="11">
    <source>
        <dbReference type="Proteomes" id="UP000095038"/>
    </source>
</evidence>
<protein>
    <recommendedName>
        <fullName evidence="6">Phosphotransferase</fullName>
        <ecNumber evidence="6">2.7.1.-</ecNumber>
    </recommendedName>
</protein>
<dbReference type="CDD" id="cd24000">
    <property type="entry name" value="ASKHA_NBD_HK"/>
    <property type="match status" value="1"/>
</dbReference>
<evidence type="ECO:0000313" key="10">
    <source>
        <dbReference type="EMBL" id="ODV61022.1"/>
    </source>
</evidence>
<dbReference type="InterPro" id="IPR001312">
    <property type="entry name" value="Hexokinase"/>
</dbReference>